<reference evidence="2 3" key="1">
    <citation type="submission" date="2013-03" db="EMBL/GenBank/DDBJ databases">
        <authorList>
            <person name="Linke B."/>
        </authorList>
    </citation>
    <scope>NUCLEOTIDE SEQUENCE [LARGE SCALE GENOMIC DNA]</scope>
    <source>
        <strain evidence="2 3">B13</strain>
    </source>
</reference>
<dbReference type="AlphaFoldDB" id="A0A024HIP6"/>
<dbReference type="OrthoDB" id="6905559at2"/>
<organism evidence="2 3">
    <name type="scientific">Pseudomonas knackmussii (strain DSM 6978 / CCUG 54928 / LMG 23759 / B13)</name>
    <dbReference type="NCBI Taxonomy" id="1301098"/>
    <lineage>
        <taxon>Bacteria</taxon>
        <taxon>Pseudomonadati</taxon>
        <taxon>Pseudomonadota</taxon>
        <taxon>Gammaproteobacteria</taxon>
        <taxon>Pseudomonadales</taxon>
        <taxon>Pseudomonadaceae</taxon>
        <taxon>Pseudomonas</taxon>
    </lineage>
</organism>
<evidence type="ECO:0000256" key="1">
    <source>
        <dbReference type="SAM" id="Phobius"/>
    </source>
</evidence>
<keyword evidence="3" id="KW-1185">Reference proteome</keyword>
<evidence type="ECO:0000313" key="2">
    <source>
        <dbReference type="EMBL" id="CDF84756.1"/>
    </source>
</evidence>
<evidence type="ECO:0000313" key="3">
    <source>
        <dbReference type="Proteomes" id="UP000025241"/>
    </source>
</evidence>
<dbReference type="RefSeq" id="WP_043253260.1">
    <property type="nucleotide sequence ID" value="NZ_HG322950.1"/>
</dbReference>
<feature type="transmembrane region" description="Helical" evidence="1">
    <location>
        <begin position="42"/>
        <end position="65"/>
    </location>
</feature>
<name>A0A024HIP6_PSEKB</name>
<feature type="transmembrane region" description="Helical" evidence="1">
    <location>
        <begin position="12"/>
        <end position="36"/>
    </location>
</feature>
<dbReference type="PATRIC" id="fig|1301098.3.peg.3427"/>
<dbReference type="STRING" id="1301098.PKB_3413"/>
<dbReference type="HOGENOM" id="CLU_177880_1_0_6"/>
<proteinExistence type="predicted"/>
<accession>A0A024HIP6</accession>
<keyword evidence="1" id="KW-0472">Membrane</keyword>
<dbReference type="Proteomes" id="UP000025241">
    <property type="component" value="Chromosome I"/>
</dbReference>
<keyword evidence="1" id="KW-1133">Transmembrane helix</keyword>
<dbReference type="EMBL" id="HG322950">
    <property type="protein sequence ID" value="CDF84756.1"/>
    <property type="molecule type" value="Genomic_DNA"/>
</dbReference>
<protein>
    <submittedName>
        <fullName evidence="2">Hypothetical membrane protein</fullName>
    </submittedName>
</protein>
<sequence>MKGFFACPQRNLSHSSSLLCAGVAMLLGGIFGAYFIDQYLALPALVAAHGLTILGPTSIKLGYVLRLIAQRQMREPQWEQCCAVA</sequence>
<reference evidence="2 3" key="2">
    <citation type="submission" date="2014-05" db="EMBL/GenBank/DDBJ databases">
        <title>Genome sequence of the 3-chlorobenzoate degrading bacterium Pseudomonas knackmussii B13 shows multiple evidence for horizontal gene transfer.</title>
        <authorList>
            <person name="Miyazaki R."/>
            <person name="Bertelli C."/>
            <person name="Falquet L."/>
            <person name="Robinson-Rechavi M."/>
            <person name="Gharib W."/>
            <person name="Roy S."/>
            <person name="Van der Meer J.R."/>
        </authorList>
    </citation>
    <scope>NUCLEOTIDE SEQUENCE [LARGE SCALE GENOMIC DNA]</scope>
    <source>
        <strain evidence="2 3">B13</strain>
    </source>
</reference>
<gene>
    <name evidence="2" type="ORF">PKB_3413</name>
</gene>
<keyword evidence="1" id="KW-0812">Transmembrane</keyword>
<dbReference type="KEGG" id="pkc:PKB_3413"/>